<dbReference type="Pfam" id="PF13879">
    <property type="entry name" value="Hmw_CFAP97"/>
    <property type="match status" value="1"/>
</dbReference>
<feature type="compositionally biased region" description="Basic and acidic residues" evidence="2">
    <location>
        <begin position="8"/>
        <end position="19"/>
    </location>
</feature>
<dbReference type="PANTHER" id="PTHR23035">
    <property type="entry name" value="CILIA- AND FLAGELLA-ASSOCIATED PROTEIN 97-RELATED"/>
    <property type="match status" value="1"/>
</dbReference>
<proteinExistence type="inferred from homology"/>
<gene>
    <name evidence="3" type="ORF">GTHE00462_LOCUS40193</name>
</gene>
<reference evidence="3" key="1">
    <citation type="submission" date="2021-01" db="EMBL/GenBank/DDBJ databases">
        <authorList>
            <person name="Corre E."/>
            <person name="Pelletier E."/>
            <person name="Niang G."/>
            <person name="Scheremetjew M."/>
            <person name="Finn R."/>
            <person name="Kale V."/>
            <person name="Holt S."/>
            <person name="Cochrane G."/>
            <person name="Meng A."/>
            <person name="Brown T."/>
            <person name="Cohen L."/>
        </authorList>
    </citation>
    <scope>NUCLEOTIDE SEQUENCE</scope>
    <source>
        <strain evidence="3">CCMP 2712</strain>
    </source>
</reference>
<evidence type="ECO:0000256" key="1">
    <source>
        <dbReference type="ARBA" id="ARBA00008315"/>
    </source>
</evidence>
<accession>A0A7S4PQN1</accession>
<evidence type="ECO:0000313" key="3">
    <source>
        <dbReference type="EMBL" id="CAE2342197.1"/>
    </source>
</evidence>
<name>A0A7S4PQN1_GUITH</name>
<feature type="region of interest" description="Disordered" evidence="2">
    <location>
        <begin position="1"/>
        <end position="56"/>
    </location>
</feature>
<dbReference type="AlphaFoldDB" id="A0A7S4PQN1"/>
<comment type="similarity">
    <text evidence="1">Belongs to the CFAP97 family.</text>
</comment>
<feature type="region of interest" description="Disordered" evidence="2">
    <location>
        <begin position="105"/>
        <end position="143"/>
    </location>
</feature>
<sequence>MMGGLRGRAKEAAEEERAKGNARLLAKLQKIADSPSVPPPYSLREKKASSQEINRRRRAEEIAKENMAFAKRLEGVKSATFDQKTMKHDQAMQVRYLKNVSQFPVIAKDSKPKPQKKSIPGRPPWFKELPVSQKVSARPEWQS</sequence>
<dbReference type="EMBL" id="HBKN01051531">
    <property type="protein sequence ID" value="CAE2342197.1"/>
    <property type="molecule type" value="Transcribed_RNA"/>
</dbReference>
<organism evidence="3">
    <name type="scientific">Guillardia theta</name>
    <name type="common">Cryptophyte</name>
    <name type="synonym">Cryptomonas phi</name>
    <dbReference type="NCBI Taxonomy" id="55529"/>
    <lineage>
        <taxon>Eukaryota</taxon>
        <taxon>Cryptophyceae</taxon>
        <taxon>Pyrenomonadales</taxon>
        <taxon>Geminigeraceae</taxon>
        <taxon>Guillardia</taxon>
    </lineage>
</organism>
<protein>
    <submittedName>
        <fullName evidence="3">Uncharacterized protein</fullName>
    </submittedName>
</protein>
<dbReference type="InterPro" id="IPR038791">
    <property type="entry name" value="Cfap97/Hemingway"/>
</dbReference>
<evidence type="ECO:0000256" key="2">
    <source>
        <dbReference type="SAM" id="MobiDB-lite"/>
    </source>
</evidence>
<dbReference type="InterPro" id="IPR029488">
    <property type="entry name" value="Hmw/CFAP97"/>
</dbReference>